<accession>A0AAN5CH56</accession>
<evidence type="ECO:0000313" key="4">
    <source>
        <dbReference type="EMBL" id="GMR42711.1"/>
    </source>
</evidence>
<keyword evidence="2" id="KW-0472">Membrane</keyword>
<feature type="compositionally biased region" description="Acidic residues" evidence="1">
    <location>
        <begin position="118"/>
        <end position="127"/>
    </location>
</feature>
<dbReference type="Proteomes" id="UP001328107">
    <property type="component" value="Unassembled WGS sequence"/>
</dbReference>
<feature type="compositionally biased region" description="Low complexity" evidence="1">
    <location>
        <begin position="92"/>
        <end position="108"/>
    </location>
</feature>
<gene>
    <name evidence="4" type="ORF">PMAYCL1PPCAC_12906</name>
</gene>
<keyword evidence="2" id="KW-0812">Transmembrane</keyword>
<dbReference type="AlphaFoldDB" id="A0AAN5CH56"/>
<sequence>LLSFVLLSRGLLMSLVANVSRVYPTCEVWLDLPPYYAPSIGVGIFVLFLLSFTIAYARKEHERTKNYYGRVDAASRRAESSKEQPGVASQKAQQMLQGQEEGQQQLAMETSAVNPSDTEAEDDAAEDELQGRNPNKISVIHDQSPSQHSAGIKVMMKKRKSVAQKSVFGNSLPRSSTVSAFSTFAPRVLFDSTSRGLEIMDIVSKGIRLAQPSEEKLRETILDAVKTKLDEIRERRHIVFAIPERNGEPMVKGAESCVGMMRQTLVLSVGFDMPAMRIYCYELDVGESATSVLAPGHSGSGSGNLSNTAVDRVTHKDKKPAAAGSGSGKSAVAAAKSPAPKAQVGVAVNPMPGSGAGSGKSEKKKLNAKMMEAHTQMTQITVAARSPNMPSSTCPSCPTKKSAATPTPQKRSIARKTGKRNSNYSRLRTARTPGAKTPQQTLVTAIEESLYSVQKGEKKSRTKSSKTKSAVKSEKKVFPV</sequence>
<feature type="region of interest" description="Disordered" evidence="1">
    <location>
        <begin position="315"/>
        <end position="365"/>
    </location>
</feature>
<feature type="non-terminal residue" evidence="4">
    <location>
        <position position="1"/>
    </location>
</feature>
<evidence type="ECO:0000256" key="1">
    <source>
        <dbReference type="SAM" id="MobiDB-lite"/>
    </source>
</evidence>
<feature type="signal peptide" evidence="3">
    <location>
        <begin position="1"/>
        <end position="17"/>
    </location>
</feature>
<dbReference type="EMBL" id="BTRK01000003">
    <property type="protein sequence ID" value="GMR42711.1"/>
    <property type="molecule type" value="Genomic_DNA"/>
</dbReference>
<evidence type="ECO:0000313" key="5">
    <source>
        <dbReference type="Proteomes" id="UP001328107"/>
    </source>
</evidence>
<feature type="compositionally biased region" description="Low complexity" evidence="1">
    <location>
        <begin position="321"/>
        <end position="342"/>
    </location>
</feature>
<comment type="caution">
    <text evidence="4">The sequence shown here is derived from an EMBL/GenBank/DDBJ whole genome shotgun (WGS) entry which is preliminary data.</text>
</comment>
<keyword evidence="5" id="KW-1185">Reference proteome</keyword>
<protein>
    <submittedName>
        <fullName evidence="4">Uncharacterized protein</fullName>
    </submittedName>
</protein>
<keyword evidence="3" id="KW-0732">Signal</keyword>
<name>A0AAN5CH56_9BILA</name>
<evidence type="ECO:0000256" key="3">
    <source>
        <dbReference type="SAM" id="SignalP"/>
    </source>
</evidence>
<feature type="region of interest" description="Disordered" evidence="1">
    <location>
        <begin position="76"/>
        <end position="127"/>
    </location>
</feature>
<feature type="transmembrane region" description="Helical" evidence="2">
    <location>
        <begin position="35"/>
        <end position="57"/>
    </location>
</feature>
<feature type="chain" id="PRO_5042967125" evidence="3">
    <location>
        <begin position="18"/>
        <end position="480"/>
    </location>
</feature>
<proteinExistence type="predicted"/>
<organism evidence="4 5">
    <name type="scientific">Pristionchus mayeri</name>
    <dbReference type="NCBI Taxonomy" id="1317129"/>
    <lineage>
        <taxon>Eukaryota</taxon>
        <taxon>Metazoa</taxon>
        <taxon>Ecdysozoa</taxon>
        <taxon>Nematoda</taxon>
        <taxon>Chromadorea</taxon>
        <taxon>Rhabditida</taxon>
        <taxon>Rhabditina</taxon>
        <taxon>Diplogasteromorpha</taxon>
        <taxon>Diplogasteroidea</taxon>
        <taxon>Neodiplogasteridae</taxon>
        <taxon>Pristionchus</taxon>
    </lineage>
</organism>
<feature type="region of interest" description="Disordered" evidence="1">
    <location>
        <begin position="385"/>
        <end position="440"/>
    </location>
</feature>
<reference evidence="5" key="1">
    <citation type="submission" date="2022-10" db="EMBL/GenBank/DDBJ databases">
        <title>Genome assembly of Pristionchus species.</title>
        <authorList>
            <person name="Yoshida K."/>
            <person name="Sommer R.J."/>
        </authorList>
    </citation>
    <scope>NUCLEOTIDE SEQUENCE [LARGE SCALE GENOMIC DNA]</scope>
    <source>
        <strain evidence="5">RS5460</strain>
    </source>
</reference>
<feature type="compositionally biased region" description="Basic and acidic residues" evidence="1">
    <location>
        <begin position="471"/>
        <end position="480"/>
    </location>
</feature>
<evidence type="ECO:0000256" key="2">
    <source>
        <dbReference type="SAM" id="Phobius"/>
    </source>
</evidence>
<feature type="region of interest" description="Disordered" evidence="1">
    <location>
        <begin position="453"/>
        <end position="480"/>
    </location>
</feature>
<keyword evidence="2" id="KW-1133">Transmembrane helix</keyword>